<comment type="caution">
    <text evidence="1">The sequence shown here is derived from an EMBL/GenBank/DDBJ whole genome shotgun (WGS) entry which is preliminary data.</text>
</comment>
<dbReference type="InterPro" id="IPR007454">
    <property type="entry name" value="UPF0250_YbeD-like"/>
</dbReference>
<accession>A0A5C6YLZ6</accession>
<gene>
    <name evidence="1" type="ORF">ESV24_13235</name>
</gene>
<evidence type="ECO:0000313" key="2">
    <source>
        <dbReference type="Proteomes" id="UP000321945"/>
    </source>
</evidence>
<name>A0A5C6YLZ6_9FLAO</name>
<reference evidence="1 2" key="1">
    <citation type="submission" date="2019-08" db="EMBL/GenBank/DDBJ databases">
        <title>Genome of Aequorivita lipolytica Y10-2 (type strain).</title>
        <authorList>
            <person name="Bowman J.P."/>
        </authorList>
    </citation>
    <scope>NUCLEOTIDE SEQUENCE [LARGE SCALE GENOMIC DNA]</scope>
    <source>
        <strain evidence="1 2">Y10-2</strain>
    </source>
</reference>
<dbReference type="Pfam" id="PF04359">
    <property type="entry name" value="DUF493"/>
    <property type="match status" value="1"/>
</dbReference>
<dbReference type="Gene3D" id="3.30.70.260">
    <property type="match status" value="1"/>
</dbReference>
<keyword evidence="2" id="KW-1185">Reference proteome</keyword>
<dbReference type="SUPFAM" id="SSF117991">
    <property type="entry name" value="YbeD/HP0495-like"/>
    <property type="match status" value="1"/>
</dbReference>
<dbReference type="InterPro" id="IPR027471">
    <property type="entry name" value="YbeD-like_sf"/>
</dbReference>
<dbReference type="OrthoDB" id="5616097at2"/>
<proteinExistence type="predicted"/>
<dbReference type="RefSeq" id="WP_111816826.1">
    <property type="nucleotide sequence ID" value="NZ_CBCRZQ010000011.1"/>
</dbReference>
<dbReference type="Proteomes" id="UP000321945">
    <property type="component" value="Unassembled WGS sequence"/>
</dbReference>
<organism evidence="1 2">
    <name type="scientific">Aequorivita lipolytica</name>
    <dbReference type="NCBI Taxonomy" id="153267"/>
    <lineage>
        <taxon>Bacteria</taxon>
        <taxon>Pseudomonadati</taxon>
        <taxon>Bacteroidota</taxon>
        <taxon>Flavobacteriia</taxon>
        <taxon>Flavobacteriales</taxon>
        <taxon>Flavobacteriaceae</taxon>
        <taxon>Aequorivita</taxon>
    </lineage>
</organism>
<evidence type="ECO:0000313" key="1">
    <source>
        <dbReference type="EMBL" id="TXD68245.1"/>
    </source>
</evidence>
<dbReference type="EMBL" id="VORU01000013">
    <property type="protein sequence ID" value="TXD68245.1"/>
    <property type="molecule type" value="Genomic_DNA"/>
</dbReference>
<dbReference type="AlphaFoldDB" id="A0A5C6YLZ6"/>
<sequence length="96" mass="10839">MDQNKNTSEFYERLRKQLEQDTAWPSPYLFKFIVPADLEKIAEIESVFDGTDAKITTRDSSKGTYASLSIKVTMGSPDEVVKKYLEVSNVEGVISL</sequence>
<protein>
    <submittedName>
        <fullName evidence="1">DUF493 family protein</fullName>
    </submittedName>
</protein>